<keyword evidence="6" id="KW-0833">Ubl conjugation pathway</keyword>
<evidence type="ECO:0000256" key="8">
    <source>
        <dbReference type="SAM" id="MobiDB-lite"/>
    </source>
</evidence>
<organism evidence="9 10">
    <name type="scientific">Dunaliella salina</name>
    <name type="common">Green alga</name>
    <name type="synonym">Protococcus salinus</name>
    <dbReference type="NCBI Taxonomy" id="3046"/>
    <lineage>
        <taxon>Eukaryota</taxon>
        <taxon>Viridiplantae</taxon>
        <taxon>Chlorophyta</taxon>
        <taxon>core chlorophytes</taxon>
        <taxon>Chlorophyceae</taxon>
        <taxon>CS clade</taxon>
        <taxon>Chlamydomonadales</taxon>
        <taxon>Dunaliellaceae</taxon>
        <taxon>Dunaliella</taxon>
    </lineage>
</organism>
<keyword evidence="10" id="KW-1185">Reference proteome</keyword>
<feature type="compositionally biased region" description="Low complexity" evidence="8">
    <location>
        <begin position="249"/>
        <end position="275"/>
    </location>
</feature>
<evidence type="ECO:0000256" key="3">
    <source>
        <dbReference type="ARBA" id="ARBA00022771"/>
    </source>
</evidence>
<evidence type="ECO:0000256" key="2">
    <source>
        <dbReference type="ARBA" id="ARBA00022723"/>
    </source>
</evidence>
<evidence type="ECO:0000256" key="4">
    <source>
        <dbReference type="ARBA" id="ARBA00022833"/>
    </source>
</evidence>
<feature type="region of interest" description="Disordered" evidence="8">
    <location>
        <begin position="157"/>
        <end position="179"/>
    </location>
</feature>
<keyword evidence="4 6" id="KW-0862">Zinc</keyword>
<dbReference type="PANTHER" id="PTHR23163:SF0">
    <property type="entry name" value="E3 UBIQUITIN-PROTEIN LIGASE BRE1"/>
    <property type="match status" value="1"/>
</dbReference>
<evidence type="ECO:0000313" key="9">
    <source>
        <dbReference type="EMBL" id="KAF5843039.1"/>
    </source>
</evidence>
<dbReference type="InterPro" id="IPR013956">
    <property type="entry name" value="E3_ubiquit_lig_Bre1"/>
</dbReference>
<dbReference type="Proteomes" id="UP000815325">
    <property type="component" value="Unassembled WGS sequence"/>
</dbReference>
<dbReference type="PANTHER" id="PTHR23163">
    <property type="entry name" value="RING FINGER PROTEIN-RELATED"/>
    <property type="match status" value="1"/>
</dbReference>
<reference evidence="9" key="1">
    <citation type="submission" date="2017-08" db="EMBL/GenBank/DDBJ databases">
        <authorList>
            <person name="Polle J.E."/>
            <person name="Barry K."/>
            <person name="Cushman J."/>
            <person name="Schmutz J."/>
            <person name="Tran D."/>
            <person name="Hathwaick L.T."/>
            <person name="Yim W.C."/>
            <person name="Jenkins J."/>
            <person name="Mckie-Krisberg Z.M."/>
            <person name="Prochnik S."/>
            <person name="Lindquist E."/>
            <person name="Dockter R.B."/>
            <person name="Adam C."/>
            <person name="Molina H."/>
            <person name="Bunkerborg J."/>
            <person name="Jin E."/>
            <person name="Buchheim M."/>
            <person name="Magnuson J."/>
        </authorList>
    </citation>
    <scope>NUCLEOTIDE SEQUENCE</scope>
    <source>
        <strain evidence="9">CCAP 19/18</strain>
    </source>
</reference>
<keyword evidence="2 6" id="KW-0479">Metal-binding</keyword>
<evidence type="ECO:0000313" key="10">
    <source>
        <dbReference type="Proteomes" id="UP000815325"/>
    </source>
</evidence>
<evidence type="ECO:0000256" key="6">
    <source>
        <dbReference type="RuleBase" id="RU365038"/>
    </source>
</evidence>
<sequence length="474" mass="52911">MDKSSFLQHQNTKLSAQLEEKRREHRVLQEKLNSFEGKEQEYAQTLLCVNRLWGELSHDLQHLCASAALPSPADANGGVEDGARGQGSCSKGAPVPASITDPFLRHLLAGADARTMKEVADGCKQLEKEQTEVEQLLVARASGTKRQLTHLLKLIEQQHHHQKQSDSAHGEQEQQQQQNVRLQAQVNHLVAQHRTLTAQLQASDDRWLEGQEQIKKLQNELADAEQELSNAQRKLFTIKSSNDMAAKDAPATPAAARTGSGTPGTTAAATPAPSAPVQADMADELQELQHLLQKRTAELDKERELHMKTSRELQEALARVADEGHWVHNTRKYQAVVAEVERLQELLAARGREIEAALRERDLAEVRAADKAGCAQREVQLLARLREQEVRWHALAAAKADLERARDELELQLQQERSRLGNHQTVAELHAMISSLKTVIELKEQEARLAKVGQHWAVPRFFKLCLLVALEKGS</sequence>
<proteinExistence type="inferred from homology"/>
<dbReference type="EC" id="2.3.2.27" evidence="6"/>
<keyword evidence="5 6" id="KW-0539">Nucleus</keyword>
<feature type="compositionally biased region" description="Polar residues" evidence="8">
    <location>
        <begin position="1"/>
        <end position="15"/>
    </location>
</feature>
<comment type="caution">
    <text evidence="9">The sequence shown here is derived from an EMBL/GenBank/DDBJ whole genome shotgun (WGS) entry which is preliminary data.</text>
</comment>
<comment type="subcellular location">
    <subcellularLocation>
        <location evidence="1 6">Nucleus</location>
    </subcellularLocation>
</comment>
<feature type="region of interest" description="Disordered" evidence="8">
    <location>
        <begin position="1"/>
        <end position="21"/>
    </location>
</feature>
<comment type="catalytic activity">
    <reaction evidence="6">
        <text>S-ubiquitinyl-[E2 ubiquitin-conjugating enzyme]-L-cysteine + [acceptor protein]-L-lysine = [E2 ubiquitin-conjugating enzyme]-L-cysteine + N(6)-ubiquitinyl-[acceptor protein]-L-lysine.</text>
        <dbReference type="EC" id="2.3.2.27"/>
    </reaction>
</comment>
<accession>A0ABQ7H858</accession>
<gene>
    <name evidence="9" type="ORF">DUNSADRAFT_2652</name>
</gene>
<dbReference type="EMBL" id="MU069449">
    <property type="protein sequence ID" value="KAF5843039.1"/>
    <property type="molecule type" value="Genomic_DNA"/>
</dbReference>
<comment type="similarity">
    <text evidence="6">Belongs to the BRE1 family.</text>
</comment>
<name>A0ABQ7H858_DUNSA</name>
<feature type="region of interest" description="Disordered" evidence="8">
    <location>
        <begin position="245"/>
        <end position="275"/>
    </location>
</feature>
<feature type="coiled-coil region" evidence="7">
    <location>
        <begin position="395"/>
        <end position="426"/>
    </location>
</feature>
<keyword evidence="6 7" id="KW-0175">Coiled coil</keyword>
<evidence type="ECO:0000256" key="7">
    <source>
        <dbReference type="SAM" id="Coils"/>
    </source>
</evidence>
<keyword evidence="6" id="KW-0808">Transferase</keyword>
<evidence type="ECO:0000256" key="1">
    <source>
        <dbReference type="ARBA" id="ARBA00004123"/>
    </source>
</evidence>
<feature type="coiled-coil region" evidence="7">
    <location>
        <begin position="282"/>
        <end position="360"/>
    </location>
</feature>
<keyword evidence="3 6" id="KW-0863">Zinc-finger</keyword>
<comment type="pathway">
    <text evidence="6">Protein modification; protein ubiquitination.</text>
</comment>
<evidence type="ECO:0000256" key="5">
    <source>
        <dbReference type="ARBA" id="ARBA00023242"/>
    </source>
</evidence>
<feature type="compositionally biased region" description="Basic and acidic residues" evidence="8">
    <location>
        <begin position="157"/>
        <end position="172"/>
    </location>
</feature>
<protein>
    <recommendedName>
        <fullName evidence="6">E3 ubiquitin protein ligase</fullName>
        <ecNumber evidence="6">2.3.2.27</ecNumber>
    </recommendedName>
</protein>
<keyword evidence="6" id="KW-0156">Chromatin regulator</keyword>
<feature type="region of interest" description="Disordered" evidence="8">
    <location>
        <begin position="75"/>
        <end position="94"/>
    </location>
</feature>